<dbReference type="EMBL" id="PDZR01000020">
    <property type="protein sequence ID" value="PNG25061.1"/>
    <property type="molecule type" value="Genomic_DNA"/>
</dbReference>
<gene>
    <name evidence="1" type="ORF">CR492_15570</name>
</gene>
<evidence type="ECO:0000313" key="2">
    <source>
        <dbReference type="Proteomes" id="UP000236286"/>
    </source>
</evidence>
<reference evidence="1 2" key="1">
    <citation type="submission" date="2017-10" db="EMBL/GenBank/DDBJ databases">
        <title>Genome announcement of Methylocella silvestris TVC from permafrost.</title>
        <authorList>
            <person name="Wang J."/>
            <person name="Geng K."/>
            <person name="Ul-Haque F."/>
            <person name="Crombie A.T."/>
            <person name="Street L.E."/>
            <person name="Wookey P.A."/>
            <person name="Murrell J.C."/>
            <person name="Pratscher J."/>
        </authorList>
    </citation>
    <scope>NUCLEOTIDE SEQUENCE [LARGE SCALE GENOMIC DNA]</scope>
    <source>
        <strain evidence="1 2">TVC</strain>
    </source>
</reference>
<sequence>MELINFSQFASRRAARTQAGDNTAVVEAPIFDLWADLHTEKAEPQKAEVRTIDIAEADFWNDLQFRLAYPTHRLRRH</sequence>
<proteinExistence type="predicted"/>
<evidence type="ECO:0000313" key="1">
    <source>
        <dbReference type="EMBL" id="PNG25061.1"/>
    </source>
</evidence>
<name>A0A2J7TE67_METSI</name>
<accession>A0A2J7TE67</accession>
<organism evidence="1 2">
    <name type="scientific">Methylocella silvestris</name>
    <dbReference type="NCBI Taxonomy" id="199596"/>
    <lineage>
        <taxon>Bacteria</taxon>
        <taxon>Pseudomonadati</taxon>
        <taxon>Pseudomonadota</taxon>
        <taxon>Alphaproteobacteria</taxon>
        <taxon>Hyphomicrobiales</taxon>
        <taxon>Beijerinckiaceae</taxon>
        <taxon>Methylocella</taxon>
    </lineage>
</organism>
<dbReference type="Proteomes" id="UP000236286">
    <property type="component" value="Unassembled WGS sequence"/>
</dbReference>
<protein>
    <submittedName>
        <fullName evidence="1">Uncharacterized protein</fullName>
    </submittedName>
</protein>
<dbReference type="AlphaFoldDB" id="A0A2J7TE67"/>
<comment type="caution">
    <text evidence="1">The sequence shown here is derived from an EMBL/GenBank/DDBJ whole genome shotgun (WGS) entry which is preliminary data.</text>
</comment>